<evidence type="ECO:0000313" key="3">
    <source>
        <dbReference type="Proteomes" id="UP000821853"/>
    </source>
</evidence>
<accession>A0A9J6G295</accession>
<feature type="region of interest" description="Disordered" evidence="1">
    <location>
        <begin position="1"/>
        <end position="60"/>
    </location>
</feature>
<organism evidence="2 3">
    <name type="scientific">Haemaphysalis longicornis</name>
    <name type="common">Bush tick</name>
    <dbReference type="NCBI Taxonomy" id="44386"/>
    <lineage>
        <taxon>Eukaryota</taxon>
        <taxon>Metazoa</taxon>
        <taxon>Ecdysozoa</taxon>
        <taxon>Arthropoda</taxon>
        <taxon>Chelicerata</taxon>
        <taxon>Arachnida</taxon>
        <taxon>Acari</taxon>
        <taxon>Parasitiformes</taxon>
        <taxon>Ixodida</taxon>
        <taxon>Ixodoidea</taxon>
        <taxon>Ixodidae</taxon>
        <taxon>Haemaphysalinae</taxon>
        <taxon>Haemaphysalis</taxon>
    </lineage>
</organism>
<keyword evidence="3" id="KW-1185">Reference proteome</keyword>
<reference evidence="2 3" key="1">
    <citation type="journal article" date="2020" name="Cell">
        <title>Large-Scale Comparative Analyses of Tick Genomes Elucidate Their Genetic Diversity and Vector Capacities.</title>
        <authorList>
            <consortium name="Tick Genome and Microbiome Consortium (TIGMIC)"/>
            <person name="Jia N."/>
            <person name="Wang J."/>
            <person name="Shi W."/>
            <person name="Du L."/>
            <person name="Sun Y."/>
            <person name="Zhan W."/>
            <person name="Jiang J.F."/>
            <person name="Wang Q."/>
            <person name="Zhang B."/>
            <person name="Ji P."/>
            <person name="Bell-Sakyi L."/>
            <person name="Cui X.M."/>
            <person name="Yuan T.T."/>
            <person name="Jiang B.G."/>
            <person name="Yang W.F."/>
            <person name="Lam T.T."/>
            <person name="Chang Q.C."/>
            <person name="Ding S.J."/>
            <person name="Wang X.J."/>
            <person name="Zhu J.G."/>
            <person name="Ruan X.D."/>
            <person name="Zhao L."/>
            <person name="Wei J.T."/>
            <person name="Ye R.Z."/>
            <person name="Que T.C."/>
            <person name="Du C.H."/>
            <person name="Zhou Y.H."/>
            <person name="Cheng J.X."/>
            <person name="Dai P.F."/>
            <person name="Guo W.B."/>
            <person name="Han X.H."/>
            <person name="Huang E.J."/>
            <person name="Li L.F."/>
            <person name="Wei W."/>
            <person name="Gao Y.C."/>
            <person name="Liu J.Z."/>
            <person name="Shao H.Z."/>
            <person name="Wang X."/>
            <person name="Wang C.C."/>
            <person name="Yang T.C."/>
            <person name="Huo Q.B."/>
            <person name="Li W."/>
            <person name="Chen H.Y."/>
            <person name="Chen S.E."/>
            <person name="Zhou L.G."/>
            <person name="Ni X.B."/>
            <person name="Tian J.H."/>
            <person name="Sheng Y."/>
            <person name="Liu T."/>
            <person name="Pan Y.S."/>
            <person name="Xia L.Y."/>
            <person name="Li J."/>
            <person name="Zhao F."/>
            <person name="Cao W.C."/>
        </authorList>
    </citation>
    <scope>NUCLEOTIDE SEQUENCE [LARGE SCALE GENOMIC DNA]</scope>
    <source>
        <strain evidence="2">HaeL-2018</strain>
    </source>
</reference>
<protein>
    <submittedName>
        <fullName evidence="2">Uncharacterized protein</fullName>
    </submittedName>
</protein>
<feature type="compositionally biased region" description="Basic residues" evidence="1">
    <location>
        <begin position="1"/>
        <end position="10"/>
    </location>
</feature>
<sequence>MGNDRRRRRRQELQKTGTSNALDATEDVSVWDGDKASEANVESKVDDEATTSDVGSTDSD</sequence>
<gene>
    <name evidence="2" type="ORF">HPB48_011528</name>
</gene>
<evidence type="ECO:0000256" key="1">
    <source>
        <dbReference type="SAM" id="MobiDB-lite"/>
    </source>
</evidence>
<name>A0A9J6G295_HAELO</name>
<comment type="caution">
    <text evidence="2">The sequence shown here is derived from an EMBL/GenBank/DDBJ whole genome shotgun (WGS) entry which is preliminary data.</text>
</comment>
<evidence type="ECO:0000313" key="2">
    <source>
        <dbReference type="EMBL" id="KAH9369578.1"/>
    </source>
</evidence>
<feature type="compositionally biased region" description="Polar residues" evidence="1">
    <location>
        <begin position="51"/>
        <end position="60"/>
    </location>
</feature>
<dbReference type="VEuPathDB" id="VectorBase:HLOH_049929"/>
<proteinExistence type="predicted"/>
<dbReference type="AlphaFoldDB" id="A0A9J6G295"/>
<feature type="compositionally biased region" description="Basic and acidic residues" evidence="1">
    <location>
        <begin position="32"/>
        <end position="47"/>
    </location>
</feature>
<dbReference type="Proteomes" id="UP000821853">
    <property type="component" value="Chromosome 3"/>
</dbReference>
<dbReference type="EMBL" id="JABSTR010000005">
    <property type="protein sequence ID" value="KAH9369578.1"/>
    <property type="molecule type" value="Genomic_DNA"/>
</dbReference>